<dbReference type="PANTHER" id="PTHR13847">
    <property type="entry name" value="SARCOSINE DEHYDROGENASE-RELATED"/>
    <property type="match status" value="1"/>
</dbReference>
<dbReference type="AlphaFoldDB" id="A0A251N028"/>
<dbReference type="Gene3D" id="3.30.9.10">
    <property type="entry name" value="D-Amino Acid Oxidase, subunit A, domain 2"/>
    <property type="match status" value="1"/>
</dbReference>
<protein>
    <recommendedName>
        <fullName evidence="2">FAD-dependent oxidoreductase domain-containing protein 1</fullName>
    </recommendedName>
</protein>
<evidence type="ECO:0000256" key="1">
    <source>
        <dbReference type="ARBA" id="ARBA00023002"/>
    </source>
</evidence>
<evidence type="ECO:0000256" key="3">
    <source>
        <dbReference type="ARBA" id="ARBA00046185"/>
    </source>
</evidence>
<dbReference type="GO" id="GO:0016491">
    <property type="term" value="F:oxidoreductase activity"/>
    <property type="evidence" value="ECO:0007669"/>
    <property type="project" value="UniProtKB-KW"/>
</dbReference>
<keyword evidence="6" id="KW-1185">Reference proteome</keyword>
<dbReference type="EMBL" id="CM007658">
    <property type="protein sequence ID" value="ONH92682.1"/>
    <property type="molecule type" value="Genomic_DNA"/>
</dbReference>
<evidence type="ECO:0000256" key="2">
    <source>
        <dbReference type="ARBA" id="ARBA00039785"/>
    </source>
</evidence>
<organism evidence="5 6">
    <name type="scientific">Prunus persica</name>
    <name type="common">Peach</name>
    <name type="synonym">Amygdalus persica</name>
    <dbReference type="NCBI Taxonomy" id="3760"/>
    <lineage>
        <taxon>Eukaryota</taxon>
        <taxon>Viridiplantae</taxon>
        <taxon>Streptophyta</taxon>
        <taxon>Embryophyta</taxon>
        <taxon>Tracheophyta</taxon>
        <taxon>Spermatophyta</taxon>
        <taxon>Magnoliopsida</taxon>
        <taxon>eudicotyledons</taxon>
        <taxon>Gunneridae</taxon>
        <taxon>Pentapetalae</taxon>
        <taxon>rosids</taxon>
        <taxon>fabids</taxon>
        <taxon>Rosales</taxon>
        <taxon>Rosaceae</taxon>
        <taxon>Amygdaloideae</taxon>
        <taxon>Amygdaleae</taxon>
        <taxon>Prunus</taxon>
    </lineage>
</organism>
<keyword evidence="1" id="KW-0560">Oxidoreductase</keyword>
<reference evidence="5 6" key="1">
    <citation type="journal article" date="2013" name="Nat. Genet.">
        <title>The high-quality draft genome of peach (Prunus persica) identifies unique patterns of genetic diversity, domestication and genome evolution.</title>
        <authorList>
            <consortium name="International Peach Genome Initiative"/>
            <person name="Verde I."/>
            <person name="Abbott A.G."/>
            <person name="Scalabrin S."/>
            <person name="Jung S."/>
            <person name="Shu S."/>
            <person name="Marroni F."/>
            <person name="Zhebentyayeva T."/>
            <person name="Dettori M.T."/>
            <person name="Grimwood J."/>
            <person name="Cattonaro F."/>
            <person name="Zuccolo A."/>
            <person name="Rossini L."/>
            <person name="Jenkins J."/>
            <person name="Vendramin E."/>
            <person name="Meisel L.A."/>
            <person name="Decroocq V."/>
            <person name="Sosinski B."/>
            <person name="Prochnik S."/>
            <person name="Mitros T."/>
            <person name="Policriti A."/>
            <person name="Cipriani G."/>
            <person name="Dondini L."/>
            <person name="Ficklin S."/>
            <person name="Goodstein D.M."/>
            <person name="Xuan P."/>
            <person name="Del Fabbro C."/>
            <person name="Aramini V."/>
            <person name="Copetti D."/>
            <person name="Gonzalez S."/>
            <person name="Horner D.S."/>
            <person name="Falchi R."/>
            <person name="Lucas S."/>
            <person name="Mica E."/>
            <person name="Maldonado J."/>
            <person name="Lazzari B."/>
            <person name="Bielenberg D."/>
            <person name="Pirona R."/>
            <person name="Miculan M."/>
            <person name="Barakat A."/>
            <person name="Testolin R."/>
            <person name="Stella A."/>
            <person name="Tartarini S."/>
            <person name="Tonutti P."/>
            <person name="Arus P."/>
            <person name="Orellana A."/>
            <person name="Wells C."/>
            <person name="Main D."/>
            <person name="Vizzotto G."/>
            <person name="Silva H."/>
            <person name="Salamini F."/>
            <person name="Schmutz J."/>
            <person name="Morgante M."/>
            <person name="Rokhsar D.S."/>
        </authorList>
    </citation>
    <scope>NUCLEOTIDE SEQUENCE [LARGE SCALE GENOMIC DNA]</scope>
    <source>
        <strain evidence="6">cv. Nemared</strain>
    </source>
</reference>
<dbReference type="Gene3D" id="3.50.50.60">
    <property type="entry name" value="FAD/NAD(P)-binding domain"/>
    <property type="match status" value="2"/>
</dbReference>
<dbReference type="InterPro" id="IPR006076">
    <property type="entry name" value="FAD-dep_OxRdtase"/>
</dbReference>
<dbReference type="Gramene" id="ONH92682">
    <property type="protein sequence ID" value="ONH92682"/>
    <property type="gene ID" value="PRUPE_8G189100"/>
</dbReference>
<dbReference type="GO" id="GO:0005737">
    <property type="term" value="C:cytoplasm"/>
    <property type="evidence" value="ECO:0000318"/>
    <property type="project" value="GO_Central"/>
</dbReference>
<dbReference type="STRING" id="3760.A0A251N028"/>
<dbReference type="PANTHER" id="PTHR13847:SF287">
    <property type="entry name" value="FAD-DEPENDENT OXIDOREDUCTASE DOMAIN-CONTAINING PROTEIN 1"/>
    <property type="match status" value="1"/>
</dbReference>
<evidence type="ECO:0000313" key="6">
    <source>
        <dbReference type="Proteomes" id="UP000006882"/>
    </source>
</evidence>
<feature type="domain" description="FAD dependent oxidoreductase" evidence="4">
    <location>
        <begin position="75"/>
        <end position="496"/>
    </location>
</feature>
<dbReference type="Proteomes" id="UP000006882">
    <property type="component" value="Chromosome G8"/>
</dbReference>
<dbReference type="Pfam" id="PF01266">
    <property type="entry name" value="DAO"/>
    <property type="match status" value="1"/>
</dbReference>
<evidence type="ECO:0000259" key="4">
    <source>
        <dbReference type="Pfam" id="PF01266"/>
    </source>
</evidence>
<proteinExistence type="predicted"/>
<sequence>MASASTFLSHPNPQANDVVSSAICQFKSCSFASQSTLFGSKFASKSLSLHTATTRPACASDSEPISASHSHQTFDVLIIGAGIIGLTIARQFLIGSDLSVAVIDKSVPCSGATGAGQGYIWMAHKTPGSDLWDFGLRSQRLWEDLTESLSEQGLDPLQLLGWKKTGSLLVGRTPEESDMLKRRVKLLCEAGLRAEYLSAIDLLVKEPELMVDKDTGAAFLPDDCQLDARRAVEFLEKGNRHYSSKGRYAEFYNDPVISLLRSGGSGEVEAMKTSRNILYTKKAIVVAAGCWSGSLMCDLLRESEVVLDVPVKPRKGHLLVLENFNSFQLNHGLMEVGYVDHQTAIPLPNISTSGLLDHDGQTLSVSMTATMDTAGNIVLELCMIILFYGIFPPFPLSLSLSLGSSRQFAGFCSELEESIISRIWDRAGEFFPKLREKSLSDFSKSREVRVGLRPYMPDGKPVIGPVPGVANVFLATGHEGGGLSMALGTAEMLADMVIGNPEKVNSAPFAVHGRC</sequence>
<comment type="function">
    <text evidence="3">Required for the assembly of the mitochondrial membrane respiratory chain NADH dehydrogenase (Complex I). Involved in mid-late stages of complex I assembly.</text>
</comment>
<name>A0A251N028_PRUPE</name>
<evidence type="ECO:0000313" key="5">
    <source>
        <dbReference type="EMBL" id="ONH92682.1"/>
    </source>
</evidence>
<dbReference type="InterPro" id="IPR036188">
    <property type="entry name" value="FAD/NAD-bd_sf"/>
</dbReference>
<accession>A0A251N028</accession>
<dbReference type="SUPFAM" id="SSF51905">
    <property type="entry name" value="FAD/NAD(P)-binding domain"/>
    <property type="match status" value="1"/>
</dbReference>
<dbReference type="OrthoDB" id="498204at2759"/>
<gene>
    <name evidence="5" type="ORF">PRUPE_8G189100</name>
</gene>